<sequence>MSEQTMVVRFVGGPDDWRGRVMEVPVSDPSDPGTMLISDHVPWRPDDEDLDPRAVYTPDPPPADQRVWIFRGWFPSSRYDPPVDSYGK</sequence>
<accession>A0ABW2KR08</accession>
<comment type="caution">
    <text evidence="2">The sequence shown here is derived from an EMBL/GenBank/DDBJ whole genome shotgun (WGS) entry which is preliminary data.</text>
</comment>
<evidence type="ECO:0000256" key="1">
    <source>
        <dbReference type="SAM" id="MobiDB-lite"/>
    </source>
</evidence>
<reference evidence="3" key="1">
    <citation type="journal article" date="2019" name="Int. J. Syst. Evol. Microbiol.">
        <title>The Global Catalogue of Microorganisms (GCM) 10K type strain sequencing project: providing services to taxonomists for standard genome sequencing and annotation.</title>
        <authorList>
            <consortium name="The Broad Institute Genomics Platform"/>
            <consortium name="The Broad Institute Genome Sequencing Center for Infectious Disease"/>
            <person name="Wu L."/>
            <person name="Ma J."/>
        </authorList>
    </citation>
    <scope>NUCLEOTIDE SEQUENCE [LARGE SCALE GENOMIC DNA]</scope>
    <source>
        <strain evidence="3">CGMCC 4.7382</strain>
    </source>
</reference>
<proteinExistence type="predicted"/>
<dbReference type="Proteomes" id="UP001596540">
    <property type="component" value="Unassembled WGS sequence"/>
</dbReference>
<evidence type="ECO:0000313" key="2">
    <source>
        <dbReference type="EMBL" id="MFC7331489.1"/>
    </source>
</evidence>
<gene>
    <name evidence="2" type="ORF">ACFQRF_27465</name>
</gene>
<evidence type="ECO:0000313" key="3">
    <source>
        <dbReference type="Proteomes" id="UP001596540"/>
    </source>
</evidence>
<dbReference type="RefSeq" id="WP_379874362.1">
    <property type="nucleotide sequence ID" value="NZ_JBHTBH010000023.1"/>
</dbReference>
<organism evidence="2 3">
    <name type="scientific">Marinactinospora rubrisoli</name>
    <dbReference type="NCBI Taxonomy" id="2715399"/>
    <lineage>
        <taxon>Bacteria</taxon>
        <taxon>Bacillati</taxon>
        <taxon>Actinomycetota</taxon>
        <taxon>Actinomycetes</taxon>
        <taxon>Streptosporangiales</taxon>
        <taxon>Nocardiopsidaceae</taxon>
        <taxon>Marinactinospora</taxon>
    </lineage>
</organism>
<name>A0ABW2KR08_9ACTN</name>
<keyword evidence="3" id="KW-1185">Reference proteome</keyword>
<protein>
    <submittedName>
        <fullName evidence="2">Uncharacterized protein</fullName>
    </submittedName>
</protein>
<dbReference type="EMBL" id="JBHTBH010000023">
    <property type="protein sequence ID" value="MFC7331489.1"/>
    <property type="molecule type" value="Genomic_DNA"/>
</dbReference>
<feature type="region of interest" description="Disordered" evidence="1">
    <location>
        <begin position="42"/>
        <end position="61"/>
    </location>
</feature>